<keyword evidence="3" id="KW-1185">Reference proteome</keyword>
<name>A0ABV2FQ19_9HYPH</name>
<protein>
    <submittedName>
        <fullName evidence="2">Uncharacterized protein</fullName>
    </submittedName>
</protein>
<organism evidence="2 3">
    <name type="scientific">Bartonella japonica</name>
    <dbReference type="NCBI Taxonomy" id="357761"/>
    <lineage>
        <taxon>Bacteria</taxon>
        <taxon>Pseudomonadati</taxon>
        <taxon>Pseudomonadota</taxon>
        <taxon>Alphaproteobacteria</taxon>
        <taxon>Hyphomicrobiales</taxon>
        <taxon>Bartonellaceae</taxon>
        <taxon>Bartonella</taxon>
    </lineage>
</organism>
<dbReference type="RefSeq" id="WP_354187087.1">
    <property type="nucleotide sequence ID" value="NZ_JBEPLT010000014.1"/>
</dbReference>
<sequence length="105" mass="12137">MLKISNGSFGILFKNAMIKLRYPPSSVAKKVFYRLGSFWSGADGWRWSLVWLVACVVGRLCGWSLVWLVACVLAGWYKRVKSFYLSHFFLKAKTWKYISFLVSVL</sequence>
<evidence type="ECO:0000313" key="2">
    <source>
        <dbReference type="EMBL" id="MET3560583.1"/>
    </source>
</evidence>
<reference evidence="2 3" key="1">
    <citation type="submission" date="2024-06" db="EMBL/GenBank/DDBJ databases">
        <title>Genomic Encyclopedia of Type Strains, Phase IV (KMG-IV): sequencing the most valuable type-strain genomes for metagenomic binning, comparative biology and taxonomic classification.</title>
        <authorList>
            <person name="Goeker M."/>
        </authorList>
    </citation>
    <scope>NUCLEOTIDE SEQUENCE [LARGE SCALE GENOMIC DNA]</scope>
    <source>
        <strain evidence="2 3">DSM 23650</strain>
    </source>
</reference>
<comment type="caution">
    <text evidence="2">The sequence shown here is derived from an EMBL/GenBank/DDBJ whole genome shotgun (WGS) entry which is preliminary data.</text>
</comment>
<dbReference type="Proteomes" id="UP001549112">
    <property type="component" value="Unassembled WGS sequence"/>
</dbReference>
<evidence type="ECO:0000256" key="1">
    <source>
        <dbReference type="SAM" id="Phobius"/>
    </source>
</evidence>
<gene>
    <name evidence="2" type="ORF">ABID39_001289</name>
</gene>
<keyword evidence="1" id="KW-1133">Transmembrane helix</keyword>
<evidence type="ECO:0000313" key="3">
    <source>
        <dbReference type="Proteomes" id="UP001549112"/>
    </source>
</evidence>
<feature type="transmembrane region" description="Helical" evidence="1">
    <location>
        <begin position="49"/>
        <end position="77"/>
    </location>
</feature>
<dbReference type="EMBL" id="JBEPLT010000014">
    <property type="protein sequence ID" value="MET3560583.1"/>
    <property type="molecule type" value="Genomic_DNA"/>
</dbReference>
<keyword evidence="1" id="KW-0472">Membrane</keyword>
<accession>A0ABV2FQ19</accession>
<keyword evidence="1" id="KW-0812">Transmembrane</keyword>
<proteinExistence type="predicted"/>